<comment type="caution">
    <text evidence="1">The sequence shown here is derived from an EMBL/GenBank/DDBJ whole genome shotgun (WGS) entry which is preliminary data.</text>
</comment>
<gene>
    <name evidence="1" type="ORF">FB390_6496</name>
</gene>
<dbReference type="AlphaFoldDB" id="A0A543EXK8"/>
<keyword evidence="2" id="KW-1185">Reference proteome</keyword>
<reference evidence="1 2" key="1">
    <citation type="submission" date="2019-06" db="EMBL/GenBank/DDBJ databases">
        <title>Sequencing the genomes of 1000 actinobacteria strains.</title>
        <authorList>
            <person name="Klenk H.-P."/>
        </authorList>
    </citation>
    <scope>NUCLEOTIDE SEQUENCE [LARGE SCALE GENOMIC DNA]</scope>
    <source>
        <strain evidence="1 2">DSM 103495</strain>
    </source>
</reference>
<evidence type="ECO:0000313" key="1">
    <source>
        <dbReference type="EMBL" id="TQM26310.1"/>
    </source>
</evidence>
<dbReference type="EMBL" id="VFPG01000002">
    <property type="protein sequence ID" value="TQM26310.1"/>
    <property type="molecule type" value="Genomic_DNA"/>
</dbReference>
<proteinExistence type="predicted"/>
<evidence type="ECO:0008006" key="3">
    <source>
        <dbReference type="Google" id="ProtNLM"/>
    </source>
</evidence>
<accession>A0A543EXK8</accession>
<sequence length="160" mass="17395">MGTPLAMTITPQSRKAVSTMTSTQALRPATETVSVRVPARPIGLTMLRTTVESTAVVAYSDADGAAELGLIVEEVARGLVDSATDDSMLDCTLSCADDMARVRLSATTRSELHRDRYAVGWQIVDALTKDTRVTRSHFDHARHGYPTEVDFDWQPRVSAA</sequence>
<dbReference type="Proteomes" id="UP000316331">
    <property type="component" value="Unassembled WGS sequence"/>
</dbReference>
<organism evidence="1 2">
    <name type="scientific">Nocardia bhagyanarayanae</name>
    <dbReference type="NCBI Taxonomy" id="1215925"/>
    <lineage>
        <taxon>Bacteria</taxon>
        <taxon>Bacillati</taxon>
        <taxon>Actinomycetota</taxon>
        <taxon>Actinomycetes</taxon>
        <taxon>Mycobacteriales</taxon>
        <taxon>Nocardiaceae</taxon>
        <taxon>Nocardia</taxon>
    </lineage>
</organism>
<evidence type="ECO:0000313" key="2">
    <source>
        <dbReference type="Proteomes" id="UP000316331"/>
    </source>
</evidence>
<protein>
    <recommendedName>
        <fullName evidence="3">Serine/threonine-protein kinase RsbW</fullName>
    </recommendedName>
</protein>
<name>A0A543EXK8_9NOCA</name>